<evidence type="ECO:0000256" key="9">
    <source>
        <dbReference type="SAM" id="MobiDB-lite"/>
    </source>
</evidence>
<dbReference type="EMBL" id="MF327537">
    <property type="protein sequence ID" value="ASH99068.1"/>
    <property type="molecule type" value="Genomic_DNA"/>
</dbReference>
<feature type="disulfide bond" description="Interchain (with Cys-175)" evidence="7">
    <location>
        <position position="429"/>
    </location>
</feature>
<dbReference type="GO" id="GO:0075509">
    <property type="term" value="P:endocytosis involved in viral entry into host cell"/>
    <property type="evidence" value="ECO:0007669"/>
    <property type="project" value="UniProtKB-KW"/>
</dbReference>
<dbReference type="GO" id="GO:0039620">
    <property type="term" value="C:T=7 icosahedral viral capsid"/>
    <property type="evidence" value="ECO:0007669"/>
    <property type="project" value="UniProtKB-UniRule"/>
</dbReference>
<evidence type="ECO:0000256" key="7">
    <source>
        <dbReference type="HAMAP-Rule" id="MF_04002"/>
    </source>
</evidence>
<keyword evidence="3 7" id="KW-1161">Viral attachment to host cell</keyword>
<keyword evidence="7" id="KW-1015">Disulfide bond</keyword>
<dbReference type="InterPro" id="IPR002210">
    <property type="entry name" value="Capsid_L1_Papillomavir"/>
</dbReference>
<dbReference type="PRINTS" id="PR00865">
    <property type="entry name" value="HPVCAPSIDL1"/>
</dbReference>
<dbReference type="Pfam" id="PF00500">
    <property type="entry name" value="Late_protein_L1"/>
    <property type="match status" value="1"/>
</dbReference>
<keyword evidence="2 7" id="KW-0945">Host-virus interaction</keyword>
<dbReference type="SUPFAM" id="SSF88648">
    <property type="entry name" value="Group I dsDNA viruses"/>
    <property type="match status" value="1"/>
</dbReference>
<keyword evidence="8" id="KW-1145">T=7 icosahedral capsid protein</keyword>
<dbReference type="GO" id="GO:0005198">
    <property type="term" value="F:structural molecule activity"/>
    <property type="evidence" value="ECO:0007669"/>
    <property type="project" value="UniProtKB-UniRule"/>
</dbReference>
<comment type="subcellular location">
    <subcellularLocation>
        <location evidence="7">Virion</location>
    </subcellularLocation>
    <subcellularLocation>
        <location evidence="7">Host nucleus</location>
    </subcellularLocation>
</comment>
<comment type="function">
    <text evidence="7 8">Forms an icosahedral capsid with a T=7 symmetry and a 50 nm diameter. The capsid is composed of 72 pentamers linked to each other by disulfide bonds and associated with L2 proteins. Binds to heparan sulfate proteoglycans on cell surface of basal layer keratinocytes to provide initial virion attachment. This binding mediates a conformational change in the virus capsid that facilitates efficient infection. The virion enters the host cell via endocytosis. During virus trafficking, L1 protein dissociates from the viral DNA and the genomic DNA is released to the host nucleus. The virion assembly takes place within the cell nucleus. Encapsulates the genomic DNA together with protein L2.</text>
</comment>
<sequence>MALWIPNSQKLFLPPAPVAKIASTDDYVQRTTLYYHANSDRLLTVGHPYYEIKTPEGGIKVPKVSGNQYRVFRVLLPDPNAFAFSDGSVYNADRERLVWACRGVDIGRGQPLGIGLSGHPLFNRYADTENPPKYNGGEVRDDNRQSVSFDVKQTQLLIVGCTPPVGEHWKKAPACTGVAVTKGDCPALELVNSTIQDGDMADIGYGAMDFHVLNENRSEVPLDIADSICKYPDFLKMSKDTTGDSMFFFARREQMYTRHFFSRGGLNGEAIPENLYKKAKQGQAQQTPSTSVYFATPSGSLVSSDAQLFNRPYWLHRAQGLNNGICWLNELFVTVLDNTRGTNMSISVATTAAEEYTANEFKEYMRHVEEFELTFIFQLCKVALTPENLALLHTMNPTVLENWNLGLQPPTSSALEDTYRFLSSAATPCPGKVAAPPAADPYEALTFWTVDLRERMSNDLDQFPLGRKFIAQNAAPPTRKRAAPTRPKSTSAKRRRR</sequence>
<dbReference type="GO" id="GO:0042025">
    <property type="term" value="C:host cell nucleus"/>
    <property type="evidence" value="ECO:0007669"/>
    <property type="project" value="UniProtKB-SubCell"/>
</dbReference>
<gene>
    <name evidence="7 8" type="primary">L1</name>
</gene>
<dbReference type="InterPro" id="IPR036973">
    <property type="entry name" value="Capsid_L1_sf_Papillomavir"/>
</dbReference>
<accession>A0A220IGG3</accession>
<evidence type="ECO:0000256" key="6">
    <source>
        <dbReference type="ARBA" id="ARBA00023296"/>
    </source>
</evidence>
<dbReference type="InterPro" id="IPR011222">
    <property type="entry name" value="dsDNA_vir_gr_I_capsid"/>
</dbReference>
<keyword evidence="1 7" id="KW-0167">Capsid protein</keyword>
<keyword evidence="7" id="KW-1048">Host nucleus</keyword>
<evidence type="ECO:0000313" key="10">
    <source>
        <dbReference type="EMBL" id="ASH99068.1"/>
    </source>
</evidence>
<name>A0A220IGG3_9PAPI</name>
<evidence type="ECO:0000256" key="1">
    <source>
        <dbReference type="ARBA" id="ARBA00022561"/>
    </source>
</evidence>
<keyword evidence="7" id="KW-1162">Viral penetration into host cytoplasm</keyword>
<dbReference type="GO" id="GO:0019062">
    <property type="term" value="P:virion attachment to host cell"/>
    <property type="evidence" value="ECO:0007669"/>
    <property type="project" value="UniProtKB-UniRule"/>
</dbReference>
<protein>
    <recommendedName>
        <fullName evidence="7 8">Major capsid protein L1</fullName>
    </recommendedName>
</protein>
<evidence type="ECO:0000256" key="5">
    <source>
        <dbReference type="ARBA" id="ARBA00022921"/>
    </source>
</evidence>
<dbReference type="HAMAP" id="MF_04002">
    <property type="entry name" value="PPV_L1"/>
    <property type="match status" value="1"/>
</dbReference>
<dbReference type="Proteomes" id="UP000246535">
    <property type="component" value="Segment"/>
</dbReference>
<organism evidence="10">
    <name type="scientific">Ailuropoda melanoleuca papillomavirus 4</name>
    <dbReference type="NCBI Taxonomy" id="2016453"/>
    <lineage>
        <taxon>Viruses</taxon>
        <taxon>Monodnaviria</taxon>
        <taxon>Shotokuvirae</taxon>
        <taxon>Cossaviricota</taxon>
        <taxon>Papovaviricetes</taxon>
        <taxon>Zurhausenvirales</taxon>
        <taxon>Papillomaviridae</taxon>
        <taxon>Firstpapillomavirinae</taxon>
        <taxon>Dyonupapillomavirus</taxon>
        <taxon>Dyonupapillomavirus 1</taxon>
    </lineage>
</organism>
<evidence type="ECO:0000256" key="4">
    <source>
        <dbReference type="ARBA" id="ARBA00022844"/>
    </source>
</evidence>
<evidence type="ECO:0000256" key="2">
    <source>
        <dbReference type="ARBA" id="ARBA00022581"/>
    </source>
</evidence>
<keyword evidence="5 7" id="KW-0426">Late protein</keyword>
<proteinExistence type="inferred from homology"/>
<comment type="similarity">
    <text evidence="7 8">Belongs to the papillomaviridae L1 protein family.</text>
</comment>
<reference evidence="10" key="1">
    <citation type="journal article" date="2017" name="Microbiome">
        <title>Virome comparisons in wild-diseased and healthy captive giant pandas.</title>
        <authorList>
            <person name="Zhang W."/>
            <person name="Yang S."/>
            <person name="Shan T."/>
            <person name="Hou R."/>
            <person name="Liu Z."/>
            <person name="Li W."/>
            <person name="Guo L."/>
            <person name="Wang Y."/>
            <person name="Chen P."/>
            <person name="Wang X."/>
            <person name="Feng F."/>
            <person name="Wang H."/>
            <person name="Chen C."/>
            <person name="Shen Q."/>
            <person name="Zhou C."/>
            <person name="Hua X."/>
            <person name="Cui L."/>
            <person name="Deng X."/>
            <person name="Zhang Z."/>
            <person name="Qi D."/>
            <person name="Delwart E."/>
        </authorList>
    </citation>
    <scope>NUCLEOTIDE SEQUENCE [LARGE SCALE GENOMIC DNA]</scope>
    <source>
        <strain evidence="10">Gpam003</strain>
    </source>
</reference>
<feature type="region of interest" description="Disordered" evidence="9">
    <location>
        <begin position="468"/>
        <end position="497"/>
    </location>
</feature>
<evidence type="ECO:0000256" key="3">
    <source>
        <dbReference type="ARBA" id="ARBA00022804"/>
    </source>
</evidence>
<evidence type="ECO:0000256" key="8">
    <source>
        <dbReference type="RuleBase" id="RU361248"/>
    </source>
</evidence>
<comment type="subunit">
    <text evidence="7">Self-assembles into homopentamers. The capsid has an icosahedral symmetry and consists of 72 capsomers, with each capsomer being a pentamer of L1. Interacts with the minor capsid protein L2; this interaction is necessary for viral genome encapsidation. Interacts with protein E2; this interaction enhances E2-dependent replication and transcription activation.</text>
</comment>
<keyword evidence="7" id="KW-1164">Virus endocytosis by host</keyword>
<keyword evidence="4 7" id="KW-0946">Virion</keyword>
<dbReference type="Gene3D" id="2.60.175.20">
    <property type="entry name" value="Major capsid L1 (late) superfamily, Papillomavirus"/>
    <property type="match status" value="1"/>
</dbReference>
<keyword evidence="6 7" id="KW-1160">Virus entry into host cell</keyword>
<feature type="disulfide bond" description="Interchain (with Cys-429)" evidence="7">
    <location>
        <position position="175"/>
    </location>
</feature>